<proteinExistence type="predicted"/>
<dbReference type="Proteomes" id="UP000236551">
    <property type="component" value="Chromosome"/>
</dbReference>
<protein>
    <submittedName>
        <fullName evidence="1">Uncharacterized protein</fullName>
    </submittedName>
</protein>
<dbReference type="EMBL" id="CP024978">
    <property type="protein sequence ID" value="ATZ30533.1"/>
    <property type="molecule type" value="Genomic_DNA"/>
</dbReference>
<evidence type="ECO:0000313" key="1">
    <source>
        <dbReference type="EMBL" id="ATZ30533.1"/>
    </source>
</evidence>
<dbReference type="RefSeq" id="WP_063079849.1">
    <property type="nucleotide sequence ID" value="NZ_BDPF01000014.1"/>
</dbReference>
<dbReference type="AlphaFoldDB" id="A0A2H4TLW7"/>
<dbReference type="InterPro" id="IPR003458">
    <property type="entry name" value="Phage_T4_Gp38_tail_assem"/>
</dbReference>
<sequence length="179" mass="19964">MINIKNFRQYTPENPPVAWATYLISEDGQDWYECQTQFAEDTYKVAYDSDGIVRSISTDVSALCPVSLSVAEVESLPDGADIDGNWVFDGESVVARTLTAAEWQARAESQRSALISDAKERISLWQSELLLDIITNDDKESLTEWLAYIKALQALDLSGVTDEASYNATVWPDEPRVTS</sequence>
<name>A0A2H4TLW7_ECOLX</name>
<accession>A0A2H4TLW7</accession>
<dbReference type="Pfam" id="PF02413">
    <property type="entry name" value="Caudo_TAP"/>
    <property type="match status" value="1"/>
</dbReference>
<evidence type="ECO:0000313" key="2">
    <source>
        <dbReference type="Proteomes" id="UP000236551"/>
    </source>
</evidence>
<organism evidence="1 2">
    <name type="scientific">Escherichia coli</name>
    <dbReference type="NCBI Taxonomy" id="562"/>
    <lineage>
        <taxon>Bacteria</taxon>
        <taxon>Pseudomonadati</taxon>
        <taxon>Pseudomonadota</taxon>
        <taxon>Gammaproteobacteria</taxon>
        <taxon>Enterobacterales</taxon>
        <taxon>Enterobacteriaceae</taxon>
        <taxon>Escherichia</taxon>
    </lineage>
</organism>
<reference evidence="1 2" key="1">
    <citation type="submission" date="2017-11" db="EMBL/GenBank/DDBJ databases">
        <title>Escherichia coli CV839-15 Genome sequencing and assembly.</title>
        <authorList>
            <person name="Li Z."/>
            <person name="Song N."/>
            <person name="Li W."/>
            <person name="Philip H.R."/>
            <person name="Bu Z."/>
            <person name="Siguo L."/>
        </authorList>
    </citation>
    <scope>NUCLEOTIDE SEQUENCE [LARGE SCALE GENOMIC DNA]</scope>
    <source>
        <strain evidence="1 2">CV839-15</strain>
    </source>
</reference>
<gene>
    <name evidence="1" type="ORF">CV83915_00154</name>
</gene>